<evidence type="ECO:0000313" key="2">
    <source>
        <dbReference type="EMBL" id="GFY26229.1"/>
    </source>
</evidence>
<feature type="region of interest" description="Disordered" evidence="1">
    <location>
        <begin position="88"/>
        <end position="109"/>
    </location>
</feature>
<feature type="compositionally biased region" description="Polar residues" evidence="1">
    <location>
        <begin position="99"/>
        <end position="109"/>
    </location>
</feature>
<organism evidence="2 3">
    <name type="scientific">Trichonephila clavipes</name>
    <name type="common">Golden silk orbweaver</name>
    <name type="synonym">Nephila clavipes</name>
    <dbReference type="NCBI Taxonomy" id="2585209"/>
    <lineage>
        <taxon>Eukaryota</taxon>
        <taxon>Metazoa</taxon>
        <taxon>Ecdysozoa</taxon>
        <taxon>Arthropoda</taxon>
        <taxon>Chelicerata</taxon>
        <taxon>Arachnida</taxon>
        <taxon>Araneae</taxon>
        <taxon>Araneomorphae</taxon>
        <taxon>Entelegynae</taxon>
        <taxon>Araneoidea</taxon>
        <taxon>Nephilidae</taxon>
        <taxon>Trichonephila</taxon>
    </lineage>
</organism>
<dbReference type="Proteomes" id="UP000887159">
    <property type="component" value="Unassembled WGS sequence"/>
</dbReference>
<keyword evidence="3" id="KW-1185">Reference proteome</keyword>
<proteinExistence type="predicted"/>
<feature type="compositionally biased region" description="Low complexity" evidence="1">
    <location>
        <begin position="88"/>
        <end position="98"/>
    </location>
</feature>
<reference evidence="2" key="1">
    <citation type="submission" date="2020-08" db="EMBL/GenBank/DDBJ databases">
        <title>Multicomponent nature underlies the extraordinary mechanical properties of spider dragline silk.</title>
        <authorList>
            <person name="Kono N."/>
            <person name="Nakamura H."/>
            <person name="Mori M."/>
            <person name="Yoshida Y."/>
            <person name="Ohtoshi R."/>
            <person name="Malay A.D."/>
            <person name="Moran D.A.P."/>
            <person name="Tomita M."/>
            <person name="Numata K."/>
            <person name="Arakawa K."/>
        </authorList>
    </citation>
    <scope>NUCLEOTIDE SEQUENCE</scope>
</reference>
<protein>
    <submittedName>
        <fullName evidence="2">Uncharacterized protein</fullName>
    </submittedName>
</protein>
<evidence type="ECO:0000256" key="1">
    <source>
        <dbReference type="SAM" id="MobiDB-lite"/>
    </source>
</evidence>
<dbReference type="EMBL" id="BMAU01021374">
    <property type="protein sequence ID" value="GFY26229.1"/>
    <property type="molecule type" value="Genomic_DNA"/>
</dbReference>
<evidence type="ECO:0000313" key="3">
    <source>
        <dbReference type="Proteomes" id="UP000887159"/>
    </source>
</evidence>
<comment type="caution">
    <text evidence="2">The sequence shown here is derived from an EMBL/GenBank/DDBJ whole genome shotgun (WGS) entry which is preliminary data.</text>
</comment>
<dbReference type="AlphaFoldDB" id="A0A8X6W177"/>
<sequence length="109" mass="12380">MPSPVQSNCDAHDIIANGQYGAVWSMGHTQQVCVRIVLLPSNVWQQFFGRSGFLRQQEPYLPPDELWCACSFLLIGRYICLFCRRRTSNTTSPLPSTTHCSSFKRLSQP</sequence>
<gene>
    <name evidence="2" type="ORF">TNCV_355451</name>
</gene>
<name>A0A8X6W177_TRICX</name>
<accession>A0A8X6W177</accession>